<dbReference type="RefSeq" id="WP_014559852.1">
    <property type="nucleotide sequence ID" value="NC_017464.1"/>
</dbReference>
<keyword evidence="3" id="KW-0540">Nuclease</keyword>
<gene>
    <name evidence="8" type="ordered locus">IALB_0985</name>
</gene>
<dbReference type="InterPro" id="IPR012933">
    <property type="entry name" value="HicA_mRNA_interferase"/>
</dbReference>
<proteinExistence type="inferred from homology"/>
<keyword evidence="9" id="KW-1185">Reference proteome</keyword>
<keyword evidence="7" id="KW-0346">Stress response</keyword>
<dbReference type="GO" id="GO:0004519">
    <property type="term" value="F:endonuclease activity"/>
    <property type="evidence" value="ECO:0007669"/>
    <property type="project" value="UniProtKB-KW"/>
</dbReference>
<evidence type="ECO:0000256" key="1">
    <source>
        <dbReference type="ARBA" id="ARBA00006620"/>
    </source>
</evidence>
<keyword evidence="5" id="KW-0378">Hydrolase</keyword>
<dbReference type="KEGG" id="ial:IALB_0985"/>
<dbReference type="EMBL" id="CP003418">
    <property type="protein sequence ID" value="AFH48697.1"/>
    <property type="molecule type" value="Genomic_DNA"/>
</dbReference>
<dbReference type="Proteomes" id="UP000007394">
    <property type="component" value="Chromosome"/>
</dbReference>
<dbReference type="GO" id="GO:0016787">
    <property type="term" value="F:hydrolase activity"/>
    <property type="evidence" value="ECO:0007669"/>
    <property type="project" value="UniProtKB-KW"/>
</dbReference>
<evidence type="ECO:0000313" key="9">
    <source>
        <dbReference type="Proteomes" id="UP000007394"/>
    </source>
</evidence>
<accession>I0AI90</accession>
<dbReference type="AlphaFoldDB" id="I0AI90"/>
<dbReference type="InterPro" id="IPR038570">
    <property type="entry name" value="HicA_sf"/>
</dbReference>
<evidence type="ECO:0008006" key="10">
    <source>
        <dbReference type="Google" id="ProtNLM"/>
    </source>
</evidence>
<dbReference type="Gene3D" id="3.30.920.30">
    <property type="entry name" value="Hypothetical protein"/>
    <property type="match status" value="1"/>
</dbReference>
<evidence type="ECO:0000256" key="3">
    <source>
        <dbReference type="ARBA" id="ARBA00022722"/>
    </source>
</evidence>
<evidence type="ECO:0000256" key="5">
    <source>
        <dbReference type="ARBA" id="ARBA00022801"/>
    </source>
</evidence>
<reference evidence="8 9" key="1">
    <citation type="journal article" date="2012" name="Front. Microbiol.">
        <title>Complete genome of Ignavibacterium album, a metabolically versatile, flagellated, facultative anaerobe from the phylum Chlorobi.</title>
        <authorList>
            <person name="Liu Z."/>
            <person name="Frigaard N.-U."/>
            <person name="Vogl K."/>
            <person name="Iino T."/>
            <person name="Ohkuma M."/>
            <person name="Overmann J."/>
            <person name="Bryant D.A."/>
        </authorList>
    </citation>
    <scope>NUCLEOTIDE SEQUENCE [LARGE SCALE GENOMIC DNA]</scope>
    <source>
        <strain evidence="9">DSM 19864 / JCM 16511 / NBRC 101810 / Mat9-16</strain>
    </source>
</reference>
<keyword evidence="2" id="KW-1277">Toxin-antitoxin system</keyword>
<dbReference type="SUPFAM" id="SSF54786">
    <property type="entry name" value="YcfA/nrd intein domain"/>
    <property type="match status" value="1"/>
</dbReference>
<evidence type="ECO:0000256" key="6">
    <source>
        <dbReference type="ARBA" id="ARBA00022884"/>
    </source>
</evidence>
<dbReference type="OrthoDB" id="9798547at2"/>
<evidence type="ECO:0000256" key="7">
    <source>
        <dbReference type="ARBA" id="ARBA00023016"/>
    </source>
</evidence>
<name>I0AI90_IGNAJ</name>
<dbReference type="GO" id="GO:0003729">
    <property type="term" value="F:mRNA binding"/>
    <property type="evidence" value="ECO:0007669"/>
    <property type="project" value="InterPro"/>
</dbReference>
<protein>
    <recommendedName>
        <fullName evidence="10">Periplasmic or secreted lipoprotein</fullName>
    </recommendedName>
</protein>
<keyword evidence="4" id="KW-0255">Endonuclease</keyword>
<keyword evidence="6" id="KW-0694">RNA-binding</keyword>
<evidence type="ECO:0000256" key="2">
    <source>
        <dbReference type="ARBA" id="ARBA00022649"/>
    </source>
</evidence>
<comment type="similarity">
    <text evidence="1">Belongs to the HicA mRNA interferase family.</text>
</comment>
<dbReference type="PATRIC" id="fig|945713.3.peg.990"/>
<dbReference type="HOGENOM" id="CLU_164851_6_4_10"/>
<dbReference type="eggNOG" id="COG1724">
    <property type="taxonomic scope" value="Bacteria"/>
</dbReference>
<sequence>MPKLKVLSGVDLIKLFEDFGFSVISQKGSHIKILRLHQGERQVLVFPNHKEIDKGTLKAIYRQATKYIPESELKGQFYYE</sequence>
<evidence type="ECO:0000313" key="8">
    <source>
        <dbReference type="EMBL" id="AFH48697.1"/>
    </source>
</evidence>
<dbReference type="STRING" id="945713.IALB_0985"/>
<evidence type="ECO:0000256" key="4">
    <source>
        <dbReference type="ARBA" id="ARBA00022759"/>
    </source>
</evidence>
<dbReference type="Pfam" id="PF07927">
    <property type="entry name" value="HicA_toxin"/>
    <property type="match status" value="1"/>
</dbReference>
<organism evidence="8 9">
    <name type="scientific">Ignavibacterium album (strain DSM 19864 / JCM 16511 / NBRC 101810 / Mat9-16)</name>
    <dbReference type="NCBI Taxonomy" id="945713"/>
    <lineage>
        <taxon>Bacteria</taxon>
        <taxon>Pseudomonadati</taxon>
        <taxon>Ignavibacteriota</taxon>
        <taxon>Ignavibacteria</taxon>
        <taxon>Ignavibacteriales</taxon>
        <taxon>Ignavibacteriaceae</taxon>
        <taxon>Ignavibacterium</taxon>
    </lineage>
</organism>